<dbReference type="InterPro" id="IPR006047">
    <property type="entry name" value="GH13_cat_dom"/>
</dbReference>
<gene>
    <name evidence="2" type="ORF">CXG46_17935</name>
</gene>
<protein>
    <submittedName>
        <fullName evidence="2">Alpha-amylase</fullName>
    </submittedName>
</protein>
<dbReference type="InterPro" id="IPR045857">
    <property type="entry name" value="O16G_dom_2"/>
</dbReference>
<reference evidence="2 3" key="1">
    <citation type="submission" date="2017-12" db="EMBL/GenBank/DDBJ databases">
        <title>Pharmacopeia of the Arctic Ocean.</title>
        <authorList>
            <person name="Collins E."/>
            <person name="Ducluzeau A.-L."/>
        </authorList>
    </citation>
    <scope>NUCLEOTIDE SEQUENCE [LARGE SCALE GENOMIC DNA]</scope>
    <source>
        <strain evidence="2 3">DSM 23325</strain>
    </source>
</reference>
<feature type="domain" description="Glycosyl hydrolase family 13 catalytic" evidence="1">
    <location>
        <begin position="89"/>
        <end position="527"/>
    </location>
</feature>
<dbReference type="Gene3D" id="3.90.400.10">
    <property type="entry name" value="Oligo-1,6-glucosidase, Domain 2"/>
    <property type="match status" value="1"/>
</dbReference>
<dbReference type="InterPro" id="IPR055218">
    <property type="entry name" value="Amylosucrase_C"/>
</dbReference>
<comment type="caution">
    <text evidence="2">The sequence shown here is derived from an EMBL/GenBank/DDBJ whole genome shotgun (WGS) entry which is preliminary data.</text>
</comment>
<dbReference type="InterPro" id="IPR013780">
    <property type="entry name" value="Glyco_hydro_b"/>
</dbReference>
<evidence type="ECO:0000259" key="1">
    <source>
        <dbReference type="SMART" id="SM00642"/>
    </source>
</evidence>
<dbReference type="InterPro" id="IPR044077">
    <property type="entry name" value="Amylosucrase"/>
</dbReference>
<keyword evidence="3" id="KW-1185">Reference proteome</keyword>
<dbReference type="SMART" id="SM00642">
    <property type="entry name" value="Aamy"/>
    <property type="match status" value="1"/>
</dbReference>
<proteinExistence type="predicted"/>
<dbReference type="Gene3D" id="1.10.1740.10">
    <property type="match status" value="1"/>
</dbReference>
<dbReference type="PANTHER" id="PTHR10357:SF213">
    <property type="entry name" value="ALPHA AMYLASE CATALYTIC REGION"/>
    <property type="match status" value="1"/>
</dbReference>
<dbReference type="InterPro" id="IPR017853">
    <property type="entry name" value="GH"/>
</dbReference>
<dbReference type="Proteomes" id="UP000233565">
    <property type="component" value="Unassembled WGS sequence"/>
</dbReference>
<name>A0ABX4QSL2_9ACTN</name>
<dbReference type="Pfam" id="PF00128">
    <property type="entry name" value="Alpha-amylase"/>
    <property type="match status" value="1"/>
</dbReference>
<dbReference type="SUPFAM" id="SSF51445">
    <property type="entry name" value="(Trans)glycosidases"/>
    <property type="match status" value="1"/>
</dbReference>
<sequence length="626" mass="68909">MTLGPRLRHTVRVTRRDAGFEDRLDAWGPDLRATVERVYGPDAVDDVTDRLVAIARAAHSARPADLHELDALRLREPDWFQRPSMVGYAAYADRFAGTLADVGSRTAYLRELGVGYLHLMPLLTPRPGENDGGYAVMDYRSVRPDLGTVDDLRALTTTLRGEGISLCLDLVLNHVAREHEWAVAARAGDRDKRAWFHVFDDRGMPDAYEASLPEVFPDFAPGNFTWDDELAGWVWTTFNDYQWDVNWANPAVLCAYADIILSLANLGVEVFRLDAIAFIWKRLGTACQNQPEVHDLTRVLRTVARIAAPAVLFKAEAIVGPADLPAYLGVGQHAGRVSDLAYHNGLMVQIWSMLASGDTRLAAHALQQLPQPPSTTAWTTYVRCHDDIGWAIADEDAHAVGIDPYAHRRFLSDWYSGAYPGSWARGLVFQQNEETGDRRISGTLASLAGLEAGDPDAAARILWAHAVILGFGGLPVIWMGDELGLLNDTGWADDPAHAADNRWVHRPTMPWGPASHDDVHGIRAGLRHLLEVRAGLPHLHAASPTEIWDPRDPGVLLVVRRHPRGPLLAASNATAQEAWVAADVLHWLGLHTDGLHDALTGAAPELHDGAVRLAPYGTAWLHDRSR</sequence>
<accession>A0ABX4QSL2</accession>
<evidence type="ECO:0000313" key="3">
    <source>
        <dbReference type="Proteomes" id="UP000233565"/>
    </source>
</evidence>
<organism evidence="2 3">
    <name type="scientific">Nocardioides alpinus</name>
    <dbReference type="NCBI Taxonomy" id="748909"/>
    <lineage>
        <taxon>Bacteria</taxon>
        <taxon>Bacillati</taxon>
        <taxon>Actinomycetota</taxon>
        <taxon>Actinomycetes</taxon>
        <taxon>Propionibacteriales</taxon>
        <taxon>Nocardioidaceae</taxon>
        <taxon>Nocardioides</taxon>
    </lineage>
</organism>
<dbReference type="Pfam" id="PF22582">
    <property type="entry name" value="Amylosucrase_C-like"/>
    <property type="match status" value="1"/>
</dbReference>
<dbReference type="Gene3D" id="3.20.20.80">
    <property type="entry name" value="Glycosidases"/>
    <property type="match status" value="1"/>
</dbReference>
<evidence type="ECO:0000313" key="2">
    <source>
        <dbReference type="EMBL" id="PKH37343.1"/>
    </source>
</evidence>
<dbReference type="PANTHER" id="PTHR10357">
    <property type="entry name" value="ALPHA-AMYLASE FAMILY MEMBER"/>
    <property type="match status" value="1"/>
</dbReference>
<dbReference type="Gene3D" id="2.60.40.1180">
    <property type="entry name" value="Golgi alpha-mannosidase II"/>
    <property type="match status" value="1"/>
</dbReference>
<dbReference type="CDD" id="cd11324">
    <property type="entry name" value="AmyAc_Amylosucrase"/>
    <property type="match status" value="1"/>
</dbReference>
<dbReference type="EMBL" id="PJBV01000035">
    <property type="protein sequence ID" value="PKH37343.1"/>
    <property type="molecule type" value="Genomic_DNA"/>
</dbReference>